<evidence type="ECO:0000256" key="16">
    <source>
        <dbReference type="ARBA" id="ARBA00041918"/>
    </source>
</evidence>
<keyword evidence="11" id="KW-1015">Disulfide bond</keyword>
<accession>A0A672S3H4</accession>
<dbReference type="GO" id="GO:0004531">
    <property type="term" value="F:deoxyribonuclease II activity"/>
    <property type="evidence" value="ECO:0007669"/>
    <property type="project" value="UniProtKB-EC"/>
</dbReference>
<proteinExistence type="inferred from homology"/>
<reference evidence="19" key="1">
    <citation type="submission" date="2025-08" db="UniProtKB">
        <authorList>
            <consortium name="Ensembl"/>
        </authorList>
    </citation>
    <scope>IDENTIFICATION</scope>
</reference>
<evidence type="ECO:0000256" key="15">
    <source>
        <dbReference type="ARBA" id="ARBA00041393"/>
    </source>
</evidence>
<evidence type="ECO:0000256" key="8">
    <source>
        <dbReference type="ARBA" id="ARBA00022729"/>
    </source>
</evidence>
<keyword evidence="13" id="KW-0458">Lysosome</keyword>
<dbReference type="OMA" id="YLMYNDE"/>
<keyword evidence="12" id="KW-0325">Glycoprotein</keyword>
<dbReference type="Pfam" id="PF03265">
    <property type="entry name" value="DNase_II"/>
    <property type="match status" value="2"/>
</dbReference>
<sequence>MSSSVQCTLLFKSLPSVKCDSKDIYNVRKKFISNKCCSVNYLFIKEKKLDSAKILSSFFSSKSPVQEGLKYLFMDGESEGWMDGKTLVNDSQSAVGRTVGPLYEGGDVGYILYNDQPPQKQKLFGDATRSCGHTKGVVVFDKQQGFWLVHSTPHFPPPKSQGQFSYPASGISNGQNFICVTYPFERFQTIGTTPNAFNKLVMVKNWLFALQVSLNIKEDILRNAGKQFWVPLTSIVFSVCTVLWKSMGTKIGTSGSWVCVGDINRDEAEEKRGGGTVCRQDAAVWKAYRSAALQCETCSGEVQTCDKSAQYR</sequence>
<comment type="catalytic activity">
    <reaction evidence="1">
        <text>Endonucleolytic cleavage to nucleoside 3'-phosphates and 3'-phosphooligonucleotide end-products.</text>
        <dbReference type="EC" id="3.1.22.1"/>
    </reaction>
</comment>
<gene>
    <name evidence="19" type="primary">LOC107592517</name>
</gene>
<evidence type="ECO:0000256" key="14">
    <source>
        <dbReference type="ARBA" id="ARBA00039868"/>
    </source>
</evidence>
<keyword evidence="5" id="KW-0217">Developmental protein</keyword>
<evidence type="ECO:0000256" key="10">
    <source>
        <dbReference type="ARBA" id="ARBA00022801"/>
    </source>
</evidence>
<evidence type="ECO:0000256" key="11">
    <source>
        <dbReference type="ARBA" id="ARBA00023157"/>
    </source>
</evidence>
<organism evidence="19 20">
    <name type="scientific">Sinocyclocheilus grahami</name>
    <name type="common">Dianchi golden-line fish</name>
    <name type="synonym">Barbus grahami</name>
    <dbReference type="NCBI Taxonomy" id="75366"/>
    <lineage>
        <taxon>Eukaryota</taxon>
        <taxon>Metazoa</taxon>
        <taxon>Chordata</taxon>
        <taxon>Craniata</taxon>
        <taxon>Vertebrata</taxon>
        <taxon>Euteleostomi</taxon>
        <taxon>Actinopterygii</taxon>
        <taxon>Neopterygii</taxon>
        <taxon>Teleostei</taxon>
        <taxon>Ostariophysi</taxon>
        <taxon>Cypriniformes</taxon>
        <taxon>Cyprinidae</taxon>
        <taxon>Cyprininae</taxon>
        <taxon>Sinocyclocheilus</taxon>
    </lineage>
</organism>
<dbReference type="PANTHER" id="PTHR10858:SF9">
    <property type="entry name" value="DEOXYRIBONUCLEASE-2-ALPHA"/>
    <property type="match status" value="1"/>
</dbReference>
<comment type="function">
    <text evidence="18">Hydrolyzes DNA under acidic conditions with a preference for double-stranded DNA. Plays a major role in the clearance of nucleic acids generated through apoptosis, hence preventing autoinflammation. Necessary for proper fetal development and for definitive erythropoiesis in fetal liver and bone marrow, where it degrades nuclear DNA expelled from erythroid precursor cells.</text>
</comment>
<evidence type="ECO:0000313" key="19">
    <source>
        <dbReference type="Ensembl" id="ENSSGRP00000096273.1"/>
    </source>
</evidence>
<dbReference type="PANTHER" id="PTHR10858">
    <property type="entry name" value="DEOXYRIBONUCLEASE II"/>
    <property type="match status" value="1"/>
</dbReference>
<comment type="similarity">
    <text evidence="3">Belongs to the DNase II family.</text>
</comment>
<dbReference type="EC" id="3.1.22.1" evidence="4"/>
<evidence type="ECO:0000256" key="17">
    <source>
        <dbReference type="ARBA" id="ARBA00043033"/>
    </source>
</evidence>
<evidence type="ECO:0000256" key="5">
    <source>
        <dbReference type="ARBA" id="ARBA00022473"/>
    </source>
</evidence>
<dbReference type="Proteomes" id="UP000472262">
    <property type="component" value="Unassembled WGS sequence"/>
</dbReference>
<evidence type="ECO:0000256" key="1">
    <source>
        <dbReference type="ARBA" id="ARBA00000447"/>
    </source>
</evidence>
<evidence type="ECO:0000256" key="2">
    <source>
        <dbReference type="ARBA" id="ARBA00004371"/>
    </source>
</evidence>
<protein>
    <recommendedName>
        <fullName evidence="14">Deoxyribonuclease-2-alpha</fullName>
        <ecNumber evidence="4">3.1.22.1</ecNumber>
    </recommendedName>
    <alternativeName>
        <fullName evidence="15">Acid DNase</fullName>
    </alternativeName>
    <alternativeName>
        <fullName evidence="17">Deoxyribonuclease II alpha</fullName>
    </alternativeName>
    <alternativeName>
        <fullName evidence="16">Lysosomal DNase II</fullName>
    </alternativeName>
</protein>
<evidence type="ECO:0000256" key="13">
    <source>
        <dbReference type="ARBA" id="ARBA00023228"/>
    </source>
</evidence>
<evidence type="ECO:0000256" key="3">
    <source>
        <dbReference type="ARBA" id="ARBA00007527"/>
    </source>
</evidence>
<evidence type="ECO:0000256" key="6">
    <source>
        <dbReference type="ARBA" id="ARBA00022703"/>
    </source>
</evidence>
<keyword evidence="20" id="KW-1185">Reference proteome</keyword>
<dbReference type="Ensembl" id="ENSSGRT00000102431.1">
    <property type="protein sequence ID" value="ENSSGRP00000096273.1"/>
    <property type="gene ID" value="ENSSGRG00000048098.1"/>
</dbReference>
<keyword evidence="8" id="KW-0732">Signal</keyword>
<keyword evidence="10" id="KW-0378">Hydrolase</keyword>
<comment type="subcellular location">
    <subcellularLocation>
        <location evidence="2">Lysosome</location>
    </subcellularLocation>
</comment>
<dbReference type="GO" id="GO:0005764">
    <property type="term" value="C:lysosome"/>
    <property type="evidence" value="ECO:0007669"/>
    <property type="project" value="UniProtKB-SubCell"/>
</dbReference>
<dbReference type="GO" id="GO:0006309">
    <property type="term" value="P:apoptotic DNA fragmentation"/>
    <property type="evidence" value="ECO:0007669"/>
    <property type="project" value="TreeGrafter"/>
</dbReference>
<evidence type="ECO:0000256" key="4">
    <source>
        <dbReference type="ARBA" id="ARBA00012036"/>
    </source>
</evidence>
<evidence type="ECO:0000256" key="7">
    <source>
        <dbReference type="ARBA" id="ARBA00022722"/>
    </source>
</evidence>
<evidence type="ECO:0000256" key="18">
    <source>
        <dbReference type="ARBA" id="ARBA00045381"/>
    </source>
</evidence>
<keyword evidence="7" id="KW-0540">Nuclease</keyword>
<dbReference type="InParanoid" id="A0A672S3H4"/>
<keyword evidence="9" id="KW-0255">Endonuclease</keyword>
<keyword evidence="6" id="KW-0053">Apoptosis</keyword>
<dbReference type="AlphaFoldDB" id="A0A672S3H4"/>
<name>A0A672S3H4_SINGR</name>
<evidence type="ECO:0000256" key="9">
    <source>
        <dbReference type="ARBA" id="ARBA00022759"/>
    </source>
</evidence>
<evidence type="ECO:0000256" key="12">
    <source>
        <dbReference type="ARBA" id="ARBA00023180"/>
    </source>
</evidence>
<dbReference type="InterPro" id="IPR004947">
    <property type="entry name" value="DNase_II"/>
</dbReference>
<reference evidence="19" key="2">
    <citation type="submission" date="2025-09" db="UniProtKB">
        <authorList>
            <consortium name="Ensembl"/>
        </authorList>
    </citation>
    <scope>IDENTIFICATION</scope>
</reference>
<evidence type="ECO:0000313" key="20">
    <source>
        <dbReference type="Proteomes" id="UP000472262"/>
    </source>
</evidence>